<protein>
    <submittedName>
        <fullName evidence="1">Uncharacterized protein</fullName>
    </submittedName>
</protein>
<dbReference type="InParanoid" id="T0QK36"/>
<dbReference type="Proteomes" id="UP000030762">
    <property type="component" value="Unassembled WGS sequence"/>
</dbReference>
<dbReference type="OMA" id="MTHSRES"/>
<dbReference type="GeneID" id="19948030"/>
<reference evidence="1 2" key="1">
    <citation type="submission" date="2012-04" db="EMBL/GenBank/DDBJ databases">
        <title>The Genome Sequence of Saprolegnia declina VS20.</title>
        <authorList>
            <consortium name="The Broad Institute Genome Sequencing Platform"/>
            <person name="Russ C."/>
            <person name="Nusbaum C."/>
            <person name="Tyler B."/>
            <person name="van West P."/>
            <person name="Dieguez-Uribeondo J."/>
            <person name="de Bruijn I."/>
            <person name="Tripathy S."/>
            <person name="Jiang R."/>
            <person name="Young S.K."/>
            <person name="Zeng Q."/>
            <person name="Gargeya S."/>
            <person name="Fitzgerald M."/>
            <person name="Haas B."/>
            <person name="Abouelleil A."/>
            <person name="Alvarado L."/>
            <person name="Arachchi H.M."/>
            <person name="Berlin A."/>
            <person name="Chapman S.B."/>
            <person name="Goldberg J."/>
            <person name="Griggs A."/>
            <person name="Gujja S."/>
            <person name="Hansen M."/>
            <person name="Howarth C."/>
            <person name="Imamovic A."/>
            <person name="Larimer J."/>
            <person name="McCowen C."/>
            <person name="Montmayeur A."/>
            <person name="Murphy C."/>
            <person name="Neiman D."/>
            <person name="Pearson M."/>
            <person name="Priest M."/>
            <person name="Roberts A."/>
            <person name="Saif S."/>
            <person name="Shea T."/>
            <person name="Sisk P."/>
            <person name="Sykes S."/>
            <person name="Wortman J."/>
            <person name="Nusbaum C."/>
            <person name="Birren B."/>
        </authorList>
    </citation>
    <scope>NUCLEOTIDE SEQUENCE [LARGE SCALE GENOMIC DNA]</scope>
    <source>
        <strain evidence="1 2">VS20</strain>
    </source>
</reference>
<accession>T0QK36</accession>
<dbReference type="EMBL" id="JH767152">
    <property type="protein sequence ID" value="EQC35066.1"/>
    <property type="molecule type" value="Genomic_DNA"/>
</dbReference>
<dbReference type="OrthoDB" id="67688at2759"/>
<dbReference type="RefSeq" id="XP_008611350.1">
    <property type="nucleotide sequence ID" value="XM_008613128.1"/>
</dbReference>
<evidence type="ECO:0000313" key="2">
    <source>
        <dbReference type="Proteomes" id="UP000030762"/>
    </source>
</evidence>
<proteinExistence type="predicted"/>
<name>T0QK36_SAPDV</name>
<keyword evidence="2" id="KW-1185">Reference proteome</keyword>
<organism evidence="1 2">
    <name type="scientific">Saprolegnia diclina (strain VS20)</name>
    <dbReference type="NCBI Taxonomy" id="1156394"/>
    <lineage>
        <taxon>Eukaryota</taxon>
        <taxon>Sar</taxon>
        <taxon>Stramenopiles</taxon>
        <taxon>Oomycota</taxon>
        <taxon>Saprolegniomycetes</taxon>
        <taxon>Saprolegniales</taxon>
        <taxon>Saprolegniaceae</taxon>
        <taxon>Saprolegnia</taxon>
    </lineage>
</organism>
<evidence type="ECO:0000313" key="1">
    <source>
        <dbReference type="EMBL" id="EQC35066.1"/>
    </source>
</evidence>
<sequence>MPELRDVSDLDHLVEIALLGVDDATAAANFETAVHFCMGSTFKRVDNTIHIIAHKYL</sequence>
<dbReference type="VEuPathDB" id="FungiDB:SDRG_07303"/>
<gene>
    <name evidence="1" type="ORF">SDRG_07303</name>
</gene>
<dbReference type="AlphaFoldDB" id="T0QK36"/>